<accession>Q8THS3</accession>
<name>Q8THS3_METAC</name>
<gene>
    <name evidence="1" type="ordered locus">MA_4439</name>
</gene>
<organism evidence="1 2">
    <name type="scientific">Methanosarcina acetivorans (strain ATCC 35395 / DSM 2834 / JCM 12185 / C2A)</name>
    <dbReference type="NCBI Taxonomy" id="188937"/>
    <lineage>
        <taxon>Archaea</taxon>
        <taxon>Methanobacteriati</taxon>
        <taxon>Methanobacteriota</taxon>
        <taxon>Stenosarchaea group</taxon>
        <taxon>Methanomicrobia</taxon>
        <taxon>Methanosarcinales</taxon>
        <taxon>Methanosarcinaceae</taxon>
        <taxon>Methanosarcina</taxon>
    </lineage>
</organism>
<reference evidence="1 2" key="1">
    <citation type="journal article" date="2002" name="Genome Res.">
        <title>The genome of Methanosarcina acetivorans reveals extensive metabolic and physiological diversity.</title>
        <authorList>
            <person name="Galagan J.E."/>
            <person name="Nusbaum C."/>
            <person name="Roy A."/>
            <person name="Endrizzi M.G."/>
            <person name="Macdonald P."/>
            <person name="FitzHugh W."/>
            <person name="Calvo S."/>
            <person name="Engels R."/>
            <person name="Smirnov S."/>
            <person name="Atnoor D."/>
            <person name="Brown A."/>
            <person name="Allen N."/>
            <person name="Naylor J."/>
            <person name="Stange-Thomann N."/>
            <person name="DeArellano K."/>
            <person name="Johnson R."/>
            <person name="Linton L."/>
            <person name="McEwan P."/>
            <person name="McKernan K."/>
            <person name="Talamas J."/>
            <person name="Tirrell A."/>
            <person name="Ye W."/>
            <person name="Zimmer A."/>
            <person name="Barber R.D."/>
            <person name="Cann I."/>
            <person name="Graham D.E."/>
            <person name="Grahame D.A."/>
            <person name="Guss A."/>
            <person name="Hedderich R."/>
            <person name="Ingram-Smith C."/>
            <person name="Kuettner C.H."/>
            <person name="Krzycki J.A."/>
            <person name="Leigh J.A."/>
            <person name="Li W."/>
            <person name="Liu J."/>
            <person name="Mukhopadhyay B."/>
            <person name="Reeve J.N."/>
            <person name="Smith K."/>
            <person name="Springer T.A."/>
            <person name="Umayam L.A."/>
            <person name="White O."/>
            <person name="White R.H."/>
            <person name="de Macario E.C."/>
            <person name="Ferry J.G."/>
            <person name="Jarrell K.F."/>
            <person name="Jing H."/>
            <person name="Macario A.J.L."/>
            <person name="Paulsen I."/>
            <person name="Pritchett M."/>
            <person name="Sowers K.R."/>
            <person name="Swanson R.V."/>
            <person name="Zinder S.H."/>
            <person name="Lander E."/>
            <person name="Metcalf W.W."/>
            <person name="Birren B."/>
        </authorList>
    </citation>
    <scope>NUCLEOTIDE SEQUENCE [LARGE SCALE GENOMIC DNA]</scope>
    <source>
        <strain evidence="2">ATCC 35395 / DSM 2834 / JCM 12185 / C2A</strain>
    </source>
</reference>
<dbReference type="HOGENOM" id="CLU_2766015_0_0_2"/>
<dbReference type="EnsemblBacteria" id="AAM07780">
    <property type="protein sequence ID" value="AAM07780"/>
    <property type="gene ID" value="MA_4439"/>
</dbReference>
<dbReference type="InParanoid" id="Q8THS3"/>
<evidence type="ECO:0000313" key="1">
    <source>
        <dbReference type="EMBL" id="AAM07780.1"/>
    </source>
</evidence>
<dbReference type="AlphaFoldDB" id="Q8THS3"/>
<dbReference type="EMBL" id="AE010299">
    <property type="protein sequence ID" value="AAM07780.1"/>
    <property type="molecule type" value="Genomic_DNA"/>
</dbReference>
<keyword evidence="2" id="KW-1185">Reference proteome</keyword>
<proteinExistence type="predicted"/>
<sequence length="69" mass="7890">MCPHPSRKLQNPVSLPVYKDFPYSDSTLIEYASTGSLLQVNFRSQDFLLSKNFLIISPFYFSGIQSLNK</sequence>
<dbReference type="KEGG" id="mac:MA_4439"/>
<evidence type="ECO:0000313" key="2">
    <source>
        <dbReference type="Proteomes" id="UP000002487"/>
    </source>
</evidence>
<protein>
    <submittedName>
        <fullName evidence="1">Uncharacterized protein</fullName>
    </submittedName>
</protein>
<dbReference type="Proteomes" id="UP000002487">
    <property type="component" value="Chromosome"/>
</dbReference>